<proteinExistence type="predicted"/>
<dbReference type="Pfam" id="PF03372">
    <property type="entry name" value="Exo_endo_phos"/>
    <property type="match status" value="1"/>
</dbReference>
<organism evidence="2 3">
    <name type="scientific">Mergibacter septicus</name>
    <dbReference type="NCBI Taxonomy" id="221402"/>
    <lineage>
        <taxon>Bacteria</taxon>
        <taxon>Pseudomonadati</taxon>
        <taxon>Pseudomonadota</taxon>
        <taxon>Gammaproteobacteria</taxon>
        <taxon>Pasteurellales</taxon>
        <taxon>Pasteurellaceae</taxon>
        <taxon>Mergibacter</taxon>
    </lineage>
</organism>
<dbReference type="SUPFAM" id="SSF56219">
    <property type="entry name" value="DNase I-like"/>
    <property type="match status" value="1"/>
</dbReference>
<feature type="domain" description="Endonuclease/exonuclease/phosphatase" evidence="1">
    <location>
        <begin position="34"/>
        <end position="241"/>
    </location>
</feature>
<dbReference type="InterPro" id="IPR036691">
    <property type="entry name" value="Endo/exonu/phosph_ase_sf"/>
</dbReference>
<reference evidence="2" key="1">
    <citation type="submission" date="2017-06" db="EMBL/GenBank/DDBJ databases">
        <title>Genome sequencing of pathogenic and non-pathogenic strains within Bisgaard taxon 40.</title>
        <authorList>
            <person name="Ladner J.T."/>
            <person name="Lovett S.P."/>
            <person name="Koroleva G."/>
            <person name="Lorch J.M."/>
        </authorList>
    </citation>
    <scope>NUCLEOTIDE SEQUENCE</scope>
    <source>
        <strain evidence="2">27576-1-I1</strain>
    </source>
</reference>
<name>A0A8D4J075_9PAST</name>
<dbReference type="CDD" id="cd09081">
    <property type="entry name" value="CdtB"/>
    <property type="match status" value="1"/>
</dbReference>
<dbReference type="Proteomes" id="UP000955338">
    <property type="component" value="Chromosome"/>
</dbReference>
<dbReference type="NCBIfam" id="NF011787">
    <property type="entry name" value="PRK15251.1"/>
    <property type="match status" value="1"/>
</dbReference>
<protein>
    <submittedName>
        <fullName evidence="2">Cytolethal distending toxin subunit CdtB</fullName>
    </submittedName>
</protein>
<dbReference type="PIRSF" id="PIRSF018539">
    <property type="entry name" value="CDT_B"/>
    <property type="match status" value="1"/>
</dbReference>
<dbReference type="RefSeq" id="WP_261920329.1">
    <property type="nucleotide sequence ID" value="NZ_CP022011.1"/>
</dbReference>
<dbReference type="InterPro" id="IPR005135">
    <property type="entry name" value="Endo/exonuclease/phosphatase"/>
</dbReference>
<evidence type="ECO:0000313" key="2">
    <source>
        <dbReference type="EMBL" id="QDJ15152.1"/>
    </source>
</evidence>
<dbReference type="EMBL" id="CP022011">
    <property type="protein sequence ID" value="QDJ15152.1"/>
    <property type="molecule type" value="Genomic_DNA"/>
</dbReference>
<dbReference type="Gene3D" id="3.60.10.10">
    <property type="entry name" value="Endonuclease/exonuclease/phosphatase"/>
    <property type="match status" value="1"/>
</dbReference>
<keyword evidence="3" id="KW-1185">Reference proteome</keyword>
<dbReference type="GO" id="GO:0003824">
    <property type="term" value="F:catalytic activity"/>
    <property type="evidence" value="ECO:0007669"/>
    <property type="project" value="InterPro"/>
</dbReference>
<evidence type="ECO:0000313" key="3">
    <source>
        <dbReference type="Proteomes" id="UP000955338"/>
    </source>
</evidence>
<dbReference type="PRINTS" id="PR01388">
    <property type="entry name" value="CDTOXINB"/>
</dbReference>
<sequence>MLHKAFTKSLLILLSCILLTQTASANLENYLITTWNLQGSGATSENKWSVSIRQLITGEGAADILMVQEAGSLPDTAVMTQRMVQPGGIPIHEYIWNLGSMSRPDNVYIYYSRVDVGANRVNLAIVSRQQAEEVIVIPPPTTVSRPIIGIRIGNDAFFTTHAIANRGSDSPAIVNAVFEYFNQHPTQRDTNWIIAGDFNRSPARLQSTLEPGVQRHVAILAPTAPTQQSGGVLDYAVVGNSNNFLGTALLASLLFGQVRSQLLSDHRPVGFFVP</sequence>
<accession>A0A8D4J075</accession>
<gene>
    <name evidence="2" type="ORF">CEP48_06770</name>
</gene>
<dbReference type="AlphaFoldDB" id="A0A8D4J075"/>
<evidence type="ECO:0000259" key="1">
    <source>
        <dbReference type="Pfam" id="PF03372"/>
    </source>
</evidence>
<dbReference type="InterPro" id="IPR003539">
    <property type="entry name" value="CD_toxinB"/>
</dbReference>